<dbReference type="Proteomes" id="UP001174839">
    <property type="component" value="Unassembled WGS sequence"/>
</dbReference>
<dbReference type="SMART" id="SM00448">
    <property type="entry name" value="REC"/>
    <property type="match status" value="1"/>
</dbReference>
<feature type="domain" description="Response regulatory" evidence="8">
    <location>
        <begin position="323"/>
        <end position="441"/>
    </location>
</feature>
<dbReference type="PANTHER" id="PTHR43047">
    <property type="entry name" value="TWO-COMPONENT HISTIDINE PROTEIN KINASE"/>
    <property type="match status" value="1"/>
</dbReference>
<dbReference type="EC" id="2.7.13.3" evidence="2"/>
<dbReference type="SUPFAM" id="SSF52172">
    <property type="entry name" value="CheY-like"/>
    <property type="match status" value="1"/>
</dbReference>
<dbReference type="PRINTS" id="PR00344">
    <property type="entry name" value="BCTRLSENSOR"/>
</dbReference>
<comment type="caution">
    <text evidence="9">The sequence shown here is derived from an EMBL/GenBank/DDBJ whole genome shotgun (WGS) entry which is preliminary data.</text>
</comment>
<dbReference type="Gene3D" id="3.40.50.2300">
    <property type="match status" value="1"/>
</dbReference>
<dbReference type="RefSeq" id="WP_289725133.1">
    <property type="nucleotide sequence ID" value="NZ_JAUDUY010000004.1"/>
</dbReference>
<keyword evidence="10" id="KW-1185">Reference proteome</keyword>
<proteinExistence type="predicted"/>
<dbReference type="SUPFAM" id="SSF47384">
    <property type="entry name" value="Homodimeric domain of signal transducing histidine kinase"/>
    <property type="match status" value="1"/>
</dbReference>
<evidence type="ECO:0000259" key="8">
    <source>
        <dbReference type="PROSITE" id="PS50110"/>
    </source>
</evidence>
<dbReference type="Gene3D" id="3.30.565.10">
    <property type="entry name" value="Histidine kinase-like ATPase, C-terminal domain"/>
    <property type="match status" value="1"/>
</dbReference>
<dbReference type="EMBL" id="JAUDUY010000004">
    <property type="protein sequence ID" value="MDM9631769.1"/>
    <property type="molecule type" value="Genomic_DNA"/>
</dbReference>
<evidence type="ECO:0000259" key="7">
    <source>
        <dbReference type="PROSITE" id="PS50109"/>
    </source>
</evidence>
<dbReference type="InterPro" id="IPR036097">
    <property type="entry name" value="HisK_dim/P_sf"/>
</dbReference>
<dbReference type="PANTHER" id="PTHR43047:SF72">
    <property type="entry name" value="OSMOSENSING HISTIDINE PROTEIN KINASE SLN1"/>
    <property type="match status" value="1"/>
</dbReference>
<dbReference type="SUPFAM" id="SSF55874">
    <property type="entry name" value="ATPase domain of HSP90 chaperone/DNA topoisomerase II/histidine kinase"/>
    <property type="match status" value="1"/>
</dbReference>
<dbReference type="Pfam" id="PF02518">
    <property type="entry name" value="HATPase_c"/>
    <property type="match status" value="1"/>
</dbReference>
<dbReference type="GO" id="GO:0004673">
    <property type="term" value="F:protein histidine kinase activity"/>
    <property type="evidence" value="ECO:0007669"/>
    <property type="project" value="UniProtKB-EC"/>
</dbReference>
<dbReference type="SMART" id="SM00387">
    <property type="entry name" value="HATPase_c"/>
    <property type="match status" value="1"/>
</dbReference>
<comment type="catalytic activity">
    <reaction evidence="1">
        <text>ATP + protein L-histidine = ADP + protein N-phospho-L-histidine.</text>
        <dbReference type="EC" id="2.7.13.3"/>
    </reaction>
</comment>
<gene>
    <name evidence="9" type="ORF">QU605_09820</name>
</gene>
<dbReference type="PROSITE" id="PS50110">
    <property type="entry name" value="RESPONSE_REGULATORY"/>
    <property type="match status" value="1"/>
</dbReference>
<evidence type="ECO:0000256" key="1">
    <source>
        <dbReference type="ARBA" id="ARBA00000085"/>
    </source>
</evidence>
<dbReference type="InterPro" id="IPR003594">
    <property type="entry name" value="HATPase_dom"/>
</dbReference>
<dbReference type="InterPro" id="IPR004358">
    <property type="entry name" value="Sig_transdc_His_kin-like_C"/>
</dbReference>
<dbReference type="Gene3D" id="1.10.287.130">
    <property type="match status" value="1"/>
</dbReference>
<dbReference type="InterPro" id="IPR001789">
    <property type="entry name" value="Sig_transdc_resp-reg_receiver"/>
</dbReference>
<feature type="domain" description="Histidine kinase" evidence="7">
    <location>
        <begin position="78"/>
        <end position="298"/>
    </location>
</feature>
<dbReference type="PROSITE" id="PS50109">
    <property type="entry name" value="HIS_KIN"/>
    <property type="match status" value="1"/>
</dbReference>
<dbReference type="InterPro" id="IPR036890">
    <property type="entry name" value="HATPase_C_sf"/>
</dbReference>
<evidence type="ECO:0000256" key="3">
    <source>
        <dbReference type="ARBA" id="ARBA00022553"/>
    </source>
</evidence>
<protein>
    <recommendedName>
        <fullName evidence="2">histidine kinase</fullName>
        <ecNumber evidence="2">2.7.13.3</ecNumber>
    </recommendedName>
</protein>
<dbReference type="InterPro" id="IPR011006">
    <property type="entry name" value="CheY-like_superfamily"/>
</dbReference>
<evidence type="ECO:0000256" key="2">
    <source>
        <dbReference type="ARBA" id="ARBA00012438"/>
    </source>
</evidence>
<dbReference type="InterPro" id="IPR005467">
    <property type="entry name" value="His_kinase_dom"/>
</dbReference>
<dbReference type="InterPro" id="IPR003661">
    <property type="entry name" value="HisK_dim/P_dom"/>
</dbReference>
<evidence type="ECO:0000256" key="5">
    <source>
        <dbReference type="ARBA" id="ARBA00022777"/>
    </source>
</evidence>
<dbReference type="Pfam" id="PF00072">
    <property type="entry name" value="Response_reg"/>
    <property type="match status" value="1"/>
</dbReference>
<evidence type="ECO:0000313" key="10">
    <source>
        <dbReference type="Proteomes" id="UP001174839"/>
    </source>
</evidence>
<evidence type="ECO:0000256" key="6">
    <source>
        <dbReference type="PROSITE-ProRule" id="PRU00169"/>
    </source>
</evidence>
<organism evidence="9 10">
    <name type="scientific">Robiginitalea aurantiaca</name>
    <dbReference type="NCBI Taxonomy" id="3056915"/>
    <lineage>
        <taxon>Bacteria</taxon>
        <taxon>Pseudomonadati</taxon>
        <taxon>Bacteroidota</taxon>
        <taxon>Flavobacteriia</taxon>
        <taxon>Flavobacteriales</taxon>
        <taxon>Flavobacteriaceae</taxon>
        <taxon>Robiginitalea</taxon>
    </lineage>
</organism>
<evidence type="ECO:0000313" key="9">
    <source>
        <dbReference type="EMBL" id="MDM9631769.1"/>
    </source>
</evidence>
<reference evidence="9" key="1">
    <citation type="submission" date="2023-06" db="EMBL/GenBank/DDBJ databases">
        <title>Robiginitalea aurantiacus sp. nov. and Algoriphagus sediminis sp. nov., isolated from coastal sediment.</title>
        <authorList>
            <person name="Zhou Z.Y."/>
            <person name="An J."/>
            <person name="Jia Y.W."/>
            <person name="Du Z.J."/>
        </authorList>
    </citation>
    <scope>NUCLEOTIDE SEQUENCE</scope>
    <source>
        <strain evidence="9">M39</strain>
    </source>
</reference>
<keyword evidence="5 9" id="KW-0418">Kinase</keyword>
<keyword evidence="3 6" id="KW-0597">Phosphoprotein</keyword>
<name>A0ABT7WFS0_9FLAO</name>
<sequence>MPITSKDLLEHLTDLQLALEDYSFEKMTAAEARTVKKSYDIFRKQLETRIWDPARKGTIPSENSPKTTHQQYEGALEAIGNDLRNPLHGILGFTQILSEAPIAEPYKSIAASMHMASESMAETLEELGAFYRLKNGGGQAVTIPFSPARILEEAAAYARLQILDKPVDIGMDLEDGLHECLVGNPSDFRRILMNIIQNACRYTLSGRIHITANALKNEKLQELRVEISDSGIGIPEAELPHVFTPYYQGKQAMDLAAKGTGFGLSIVQQLLAKNAGKIEISSREGKGTKVRFTLPFGPVKPAKEISAARANSKDFTNALKGKRILIMENNTLNLDLLQHQLGVMGCAVFTVATVKEGIGLLETQPVDMLLLDLRIQSKKDMQALDEIRSHANSYIRNFPILALSGDINEASGLQLKEAGVDEVILKPFTQEALFNKLKNLRAGAPVQAASLDVTGGEATAGTGLVDLSYLESKCKGDVQSMHILIRALRNGMLEFAGRTRIGLKRQDYSGIGEGAEKLLIALEMIKAHSLIPAVSQIRKASVEGVDENKIIRSFSVYLDRYPEVADALERYMDARD</sequence>
<evidence type="ECO:0000256" key="4">
    <source>
        <dbReference type="ARBA" id="ARBA00022679"/>
    </source>
</evidence>
<feature type="modified residue" description="4-aspartylphosphate" evidence="6">
    <location>
        <position position="372"/>
    </location>
</feature>
<keyword evidence="4 9" id="KW-0808">Transferase</keyword>
<dbReference type="CDD" id="cd00082">
    <property type="entry name" value="HisKA"/>
    <property type="match status" value="1"/>
</dbReference>
<accession>A0ABT7WFS0</accession>